<dbReference type="CDD" id="cd00683">
    <property type="entry name" value="Trans_IPPS_HH"/>
    <property type="match status" value="1"/>
</dbReference>
<dbReference type="OrthoDB" id="9807580at2"/>
<dbReference type="GO" id="GO:0051996">
    <property type="term" value="F:squalene synthase [NAD(P)H] activity"/>
    <property type="evidence" value="ECO:0007669"/>
    <property type="project" value="InterPro"/>
</dbReference>
<dbReference type="Pfam" id="PF00494">
    <property type="entry name" value="SQS_PSY"/>
    <property type="match status" value="1"/>
</dbReference>
<evidence type="ECO:0000313" key="3">
    <source>
        <dbReference type="Proteomes" id="UP000317763"/>
    </source>
</evidence>
<dbReference type="PANTHER" id="PTHR31480">
    <property type="entry name" value="BIFUNCTIONAL LYCOPENE CYCLASE/PHYTOENE SYNTHASE"/>
    <property type="match status" value="1"/>
</dbReference>
<dbReference type="SFLD" id="SFLDG01212">
    <property type="entry name" value="Phytoene_synthase_like"/>
    <property type="match status" value="1"/>
</dbReference>
<reference evidence="2 3" key="1">
    <citation type="submission" date="2019-07" db="EMBL/GenBank/DDBJ databases">
        <title>Tepidimonas taiwanensis I1-1 draft genome.</title>
        <authorList>
            <person name="Da Costa M.S."/>
            <person name="Froufe H.J.C."/>
            <person name="Egas C."/>
            <person name="Albuquerque L."/>
        </authorList>
    </citation>
    <scope>NUCLEOTIDE SEQUENCE [LARGE SCALE GENOMIC DNA]</scope>
    <source>
        <strain evidence="2 3">I1-1</strain>
    </source>
</reference>
<evidence type="ECO:0000313" key="2">
    <source>
        <dbReference type="EMBL" id="TSE29753.1"/>
    </source>
</evidence>
<name>A0A554X1T2_9BURK</name>
<dbReference type="SFLD" id="SFLDS00005">
    <property type="entry name" value="Isoprenoid_Synthase_Type_I"/>
    <property type="match status" value="1"/>
</dbReference>
<dbReference type="InterPro" id="IPR002060">
    <property type="entry name" value="Squ/phyt_synthse"/>
</dbReference>
<dbReference type="InterPro" id="IPR044843">
    <property type="entry name" value="Trans_IPPS_bact-type"/>
</dbReference>
<gene>
    <name evidence="2" type="primary">crtB_1</name>
    <name evidence="2" type="ORF">Ttaiw_02181</name>
</gene>
<keyword evidence="1" id="KW-0808">Transferase</keyword>
<sequence>MNHDRLQQAQAYAQERAAAAGSSFYYAFLFLPPPRRAAITAFYAFCREVDDIVDEVHDPMVAQAKLAWWRDQVRRTFAGAAPEHPALVALQPHIGPYGLRAEPLLQVIEGCEMDLHQSRYLDFAALQQYCHRVAGVVGEVAARIFGQTDPQTTAYAHRLGLAFQLTNIIRDVGEDALRGRLYLPVAELQRFDVKAHEVLRRGIGSDASFDARFTALMRFQIERALATYDEAIALLPAADRRAQKPGLMMASIYRALLREIAREPLSVLTERIALTPLRKFWLAWKVQALGRL</sequence>
<dbReference type="Proteomes" id="UP000317763">
    <property type="component" value="Unassembled WGS sequence"/>
</dbReference>
<dbReference type="AlphaFoldDB" id="A0A554X1T2"/>
<dbReference type="InterPro" id="IPR019845">
    <property type="entry name" value="Squalene/phytoene_synthase_CS"/>
</dbReference>
<evidence type="ECO:0000256" key="1">
    <source>
        <dbReference type="ARBA" id="ARBA00022679"/>
    </source>
</evidence>
<dbReference type="PROSITE" id="PS01045">
    <property type="entry name" value="SQUALEN_PHYTOEN_SYN_2"/>
    <property type="match status" value="1"/>
</dbReference>
<dbReference type="InterPro" id="IPR017828">
    <property type="entry name" value="SQ_synth_HpnD-like"/>
</dbReference>
<dbReference type="NCBIfam" id="TIGR03465">
    <property type="entry name" value="HpnD"/>
    <property type="match status" value="1"/>
</dbReference>
<dbReference type="GO" id="GO:0016117">
    <property type="term" value="P:carotenoid biosynthetic process"/>
    <property type="evidence" value="ECO:0007669"/>
    <property type="project" value="InterPro"/>
</dbReference>
<dbReference type="STRING" id="307486.GCA_000807215_02562"/>
<dbReference type="SUPFAM" id="SSF48576">
    <property type="entry name" value="Terpenoid synthases"/>
    <property type="match status" value="1"/>
</dbReference>
<accession>A0A554X1T2</accession>
<dbReference type="InterPro" id="IPR033904">
    <property type="entry name" value="Trans_IPPS_HH"/>
</dbReference>
<dbReference type="RefSeq" id="WP_043702259.1">
    <property type="nucleotide sequence ID" value="NZ_CP083911.1"/>
</dbReference>
<keyword evidence="3" id="KW-1185">Reference proteome</keyword>
<proteinExistence type="predicted"/>
<organism evidence="2 3">
    <name type="scientific">Tepidimonas taiwanensis</name>
    <dbReference type="NCBI Taxonomy" id="307486"/>
    <lineage>
        <taxon>Bacteria</taxon>
        <taxon>Pseudomonadati</taxon>
        <taxon>Pseudomonadota</taxon>
        <taxon>Betaproteobacteria</taxon>
        <taxon>Burkholderiales</taxon>
        <taxon>Tepidimonas</taxon>
    </lineage>
</organism>
<protein>
    <submittedName>
        <fullName evidence="2">All-trans-phytoene synthase</fullName>
    </submittedName>
</protein>
<dbReference type="GO" id="GO:0004311">
    <property type="term" value="F:geranylgeranyl diphosphate synthase activity"/>
    <property type="evidence" value="ECO:0007669"/>
    <property type="project" value="InterPro"/>
</dbReference>
<dbReference type="InterPro" id="IPR008949">
    <property type="entry name" value="Isoprenoid_synthase_dom_sf"/>
</dbReference>
<dbReference type="Gene3D" id="1.10.600.10">
    <property type="entry name" value="Farnesyl Diphosphate Synthase"/>
    <property type="match status" value="1"/>
</dbReference>
<comment type="caution">
    <text evidence="2">The sequence shown here is derived from an EMBL/GenBank/DDBJ whole genome shotgun (WGS) entry which is preliminary data.</text>
</comment>
<dbReference type="SFLD" id="SFLDG01018">
    <property type="entry name" value="Squalene/Phytoene_Synthase_Lik"/>
    <property type="match status" value="1"/>
</dbReference>
<dbReference type="EMBL" id="VJOM01000030">
    <property type="protein sequence ID" value="TSE29753.1"/>
    <property type="molecule type" value="Genomic_DNA"/>
</dbReference>